<dbReference type="EMBL" id="WSEM01000006">
    <property type="protein sequence ID" value="MVQ34259.1"/>
    <property type="molecule type" value="Genomic_DNA"/>
</dbReference>
<proteinExistence type="predicted"/>
<dbReference type="RefSeq" id="WP_157318336.1">
    <property type="nucleotide sequence ID" value="NZ_WSEM01000006.1"/>
</dbReference>
<evidence type="ECO:0000256" key="1">
    <source>
        <dbReference type="SAM" id="Phobius"/>
    </source>
</evidence>
<feature type="transmembrane region" description="Helical" evidence="1">
    <location>
        <begin position="57"/>
        <end position="76"/>
    </location>
</feature>
<protein>
    <recommendedName>
        <fullName evidence="4">DUF4306 domain-containing protein</fullName>
    </recommendedName>
</protein>
<keyword evidence="1" id="KW-0472">Membrane</keyword>
<gene>
    <name evidence="2" type="ORF">GON05_06295</name>
</gene>
<keyword evidence="1" id="KW-0812">Transmembrane</keyword>
<sequence length="82" mass="9269">MIQALRWVLVASGSFLLGLAGLERIILFSAVFNKTHAMDKEAILLNIPKYFWNITNYTFYFGLIMLVTGIAVVVYSKVKSTH</sequence>
<keyword evidence="1" id="KW-1133">Transmembrane helix</keyword>
<evidence type="ECO:0008006" key="4">
    <source>
        <dbReference type="Google" id="ProtNLM"/>
    </source>
</evidence>
<accession>A0ABW9U588</accession>
<keyword evidence="3" id="KW-1185">Reference proteome</keyword>
<dbReference type="Proteomes" id="UP000467637">
    <property type="component" value="Unassembled WGS sequence"/>
</dbReference>
<evidence type="ECO:0000313" key="2">
    <source>
        <dbReference type="EMBL" id="MVQ34259.1"/>
    </source>
</evidence>
<evidence type="ECO:0000313" key="3">
    <source>
        <dbReference type="Proteomes" id="UP000467637"/>
    </source>
</evidence>
<reference evidence="2 3" key="1">
    <citation type="submission" date="2019-12" db="EMBL/GenBank/DDBJ databases">
        <authorList>
            <person name="Huq M.A."/>
        </authorList>
    </citation>
    <scope>NUCLEOTIDE SEQUENCE [LARGE SCALE GENOMIC DNA]</scope>
    <source>
        <strain evidence="2 3">MAH-34</strain>
    </source>
</reference>
<comment type="caution">
    <text evidence="2">The sequence shown here is derived from an EMBL/GenBank/DDBJ whole genome shotgun (WGS) entry which is preliminary data.</text>
</comment>
<name>A0ABW9U588_9BACL</name>
<organism evidence="2 3">
    <name type="scientific">Paenibacillus anseongense</name>
    <dbReference type="NCBI Taxonomy" id="2682845"/>
    <lineage>
        <taxon>Bacteria</taxon>
        <taxon>Bacillati</taxon>
        <taxon>Bacillota</taxon>
        <taxon>Bacilli</taxon>
        <taxon>Bacillales</taxon>
        <taxon>Paenibacillaceae</taxon>
        <taxon>Paenibacillus</taxon>
    </lineage>
</organism>